<feature type="transmembrane region" description="Helical" evidence="1">
    <location>
        <begin position="9"/>
        <end position="25"/>
    </location>
</feature>
<protein>
    <submittedName>
        <fullName evidence="2">DUF445 domain-containing protein</fullName>
    </submittedName>
</protein>
<feature type="transmembrane region" description="Helical" evidence="1">
    <location>
        <begin position="221"/>
        <end position="242"/>
    </location>
</feature>
<reference evidence="2 3" key="1">
    <citation type="submission" date="2017-08" db="EMBL/GenBank/DDBJ databases">
        <title>Fine stratification of microbial communities through a metagenomic profile of the photic zone.</title>
        <authorList>
            <person name="Haro-Moreno J.M."/>
            <person name="Lopez-Perez M."/>
            <person name="De La Torre J."/>
            <person name="Picazo A."/>
            <person name="Camacho A."/>
            <person name="Rodriguez-Valera F."/>
        </authorList>
    </citation>
    <scope>NUCLEOTIDE SEQUENCE [LARGE SCALE GENOMIC DNA]</scope>
    <source>
        <strain evidence="2">MED-G28</strain>
    </source>
</reference>
<dbReference type="Proteomes" id="UP000219329">
    <property type="component" value="Unassembled WGS sequence"/>
</dbReference>
<organism evidence="2 3">
    <name type="scientific">OM182 bacterium MED-G28</name>
    <dbReference type="NCBI Taxonomy" id="1986256"/>
    <lineage>
        <taxon>Bacteria</taxon>
        <taxon>Pseudomonadati</taxon>
        <taxon>Pseudomonadota</taxon>
        <taxon>Gammaproteobacteria</taxon>
        <taxon>OMG group</taxon>
        <taxon>OM182 clade</taxon>
    </lineage>
</organism>
<dbReference type="EMBL" id="NTJZ01000012">
    <property type="protein sequence ID" value="PDH32925.1"/>
    <property type="molecule type" value="Genomic_DNA"/>
</dbReference>
<sequence length="245" mass="27477">MDVKFSKSLVSNFLAATLILIGWTISGPYQIYILNTGLFALSGGITNWLAVHMLFERIPGLYGSGVIPLRFEEFKAGIRALIMDQFFNNADLESFFHGTGEISKRLSESFKESIDNLELDAAFESLIDVIMASSFSGMLNMVGGRDALNPLKSPFIEKLRDYFQSQFATPDFQDRIQHALKNALDDEAIRDKVAELIDQRLDQMTPEMVKDIIQEMIRKHLGWLVVWGAVFGGVIGLFVTIVSNI</sequence>
<gene>
    <name evidence="2" type="ORF">CNF02_10630</name>
</gene>
<comment type="caution">
    <text evidence="2">The sequence shown here is derived from an EMBL/GenBank/DDBJ whole genome shotgun (WGS) entry which is preliminary data.</text>
</comment>
<dbReference type="PANTHER" id="PTHR38568:SF1">
    <property type="entry name" value="DUF445 DOMAIN-CONTAINING PROTEIN"/>
    <property type="match status" value="1"/>
</dbReference>
<keyword evidence="1" id="KW-0472">Membrane</keyword>
<keyword evidence="1" id="KW-0812">Transmembrane</keyword>
<evidence type="ECO:0000313" key="3">
    <source>
        <dbReference type="Proteomes" id="UP000219329"/>
    </source>
</evidence>
<name>A0A2A5W8T2_9GAMM</name>
<evidence type="ECO:0000313" key="2">
    <source>
        <dbReference type="EMBL" id="PDH32925.1"/>
    </source>
</evidence>
<feature type="transmembrane region" description="Helical" evidence="1">
    <location>
        <begin position="31"/>
        <end position="51"/>
    </location>
</feature>
<evidence type="ECO:0000256" key="1">
    <source>
        <dbReference type="SAM" id="Phobius"/>
    </source>
</evidence>
<dbReference type="AlphaFoldDB" id="A0A2A5W8T2"/>
<dbReference type="PANTHER" id="PTHR38568">
    <property type="entry name" value="DUF445 DOMAIN-CONTAINING PROTEIN-RELATED"/>
    <property type="match status" value="1"/>
</dbReference>
<dbReference type="Pfam" id="PF04286">
    <property type="entry name" value="DUF445"/>
    <property type="match status" value="1"/>
</dbReference>
<proteinExistence type="predicted"/>
<dbReference type="InterPro" id="IPR007383">
    <property type="entry name" value="DUF445"/>
</dbReference>
<keyword evidence="1" id="KW-1133">Transmembrane helix</keyword>
<accession>A0A2A5W8T2</accession>